<reference evidence="2" key="1">
    <citation type="journal article" date="2009" name="Environ. Microbiol.">
        <title>Dynamics of genome evolution in facultative symbionts of aphids.</title>
        <authorList>
            <person name="Degnan P.H."/>
            <person name="Leonardo T.E."/>
            <person name="Cass B.N."/>
            <person name="Hurwitz B."/>
            <person name="Stern D."/>
            <person name="Gibbs R.A."/>
            <person name="Richards S."/>
            <person name="Moran N.A."/>
        </authorList>
    </citation>
    <scope>NUCLEOTIDE SEQUENCE [LARGE SCALE GENOMIC DNA]</scope>
    <source>
        <strain evidence="2">LSR1</strain>
    </source>
</reference>
<dbReference type="InterPro" id="IPR016181">
    <property type="entry name" value="Acyl_CoA_acyltransferase"/>
</dbReference>
<feature type="domain" description="N-acetyltransferase" evidence="1">
    <location>
        <begin position="35"/>
        <end position="172"/>
    </location>
</feature>
<dbReference type="HOGENOM" id="CLU_1465691_0_0_6"/>
<accession>E0WTY3</accession>
<dbReference type="EMBL" id="GL379610">
    <property type="protein sequence ID" value="EFL91541.1"/>
    <property type="molecule type" value="Genomic_DNA"/>
</dbReference>
<organism evidence="2 3">
    <name type="scientific">Candidatus Regiella insecticola LSR1</name>
    <dbReference type="NCBI Taxonomy" id="663321"/>
    <lineage>
        <taxon>Bacteria</taxon>
        <taxon>Pseudomonadati</taxon>
        <taxon>Pseudomonadota</taxon>
        <taxon>Gammaproteobacteria</taxon>
        <taxon>Enterobacterales</taxon>
        <taxon>Enterobacteriaceae</taxon>
        <taxon>aphid secondary symbionts</taxon>
        <taxon>Candidatus Regiella</taxon>
    </lineage>
</organism>
<dbReference type="InterPro" id="IPR000182">
    <property type="entry name" value="GNAT_dom"/>
</dbReference>
<keyword evidence="3" id="KW-1185">Reference proteome</keyword>
<evidence type="ECO:0000259" key="1">
    <source>
        <dbReference type="PROSITE" id="PS51186"/>
    </source>
</evidence>
<evidence type="ECO:0000313" key="2">
    <source>
        <dbReference type="EMBL" id="EFL91541.1"/>
    </source>
</evidence>
<dbReference type="Gene3D" id="3.40.630.30">
    <property type="match status" value="1"/>
</dbReference>
<dbReference type="SUPFAM" id="SSF55729">
    <property type="entry name" value="Acyl-CoA N-acyltransferases (Nat)"/>
    <property type="match status" value="1"/>
</dbReference>
<dbReference type="GO" id="GO:0016747">
    <property type="term" value="F:acyltransferase activity, transferring groups other than amino-acyl groups"/>
    <property type="evidence" value="ECO:0007669"/>
    <property type="project" value="InterPro"/>
</dbReference>
<proteinExistence type="predicted"/>
<protein>
    <recommendedName>
        <fullName evidence="1">N-acetyltransferase domain-containing protein</fullName>
    </recommendedName>
</protein>
<evidence type="ECO:0000313" key="3">
    <source>
        <dbReference type="Proteomes" id="UP000005726"/>
    </source>
</evidence>
<dbReference type="Proteomes" id="UP000005726">
    <property type="component" value="Unassembled WGS sequence"/>
</dbReference>
<gene>
    <name evidence="2" type="ORF">REG_1513</name>
</gene>
<name>E0WTY3_9ENTR</name>
<dbReference type="PROSITE" id="PS51186">
    <property type="entry name" value="GNAT"/>
    <property type="match status" value="1"/>
</dbReference>
<sequence>MRYSKRAPIFIVDSEQAMTFTEKLDQNINDWCLSPEEKDATAYQAAWNERINTSHHLLNNQKIYFFSGLYASEQIRFYVYKINDETPAGMMITSCFYEGYLTIERLVTHPGSMGCGGALIEEAVRYSEMQGYHGVVKLIAVDDKAALCYLALGFKEEKEEEEDEVLLLKLDPNTNEHWEKNKEK</sequence>
<dbReference type="AlphaFoldDB" id="E0WTY3"/>